<name>A0AAX6RVY1_HETGA</name>
<evidence type="ECO:0000256" key="7">
    <source>
        <dbReference type="ARBA" id="ARBA00023180"/>
    </source>
</evidence>
<feature type="domain" description="C-type lectin" evidence="9">
    <location>
        <begin position="142"/>
        <end position="249"/>
    </location>
</feature>
<feature type="signal peptide" evidence="8">
    <location>
        <begin position="1"/>
        <end position="19"/>
    </location>
</feature>
<evidence type="ECO:0000313" key="11">
    <source>
        <dbReference type="RefSeq" id="XP_021100304.1"/>
    </source>
</evidence>
<dbReference type="Gene3D" id="3.10.100.10">
    <property type="entry name" value="Mannose-Binding Protein A, subunit A"/>
    <property type="match status" value="1"/>
</dbReference>
<keyword evidence="4" id="KW-0735">Signal-anchor</keyword>
<keyword evidence="5" id="KW-1133">Transmembrane helix</keyword>
<dbReference type="InterPro" id="IPR016186">
    <property type="entry name" value="C-type_lectin-like/link_sf"/>
</dbReference>
<keyword evidence="3" id="KW-0430">Lectin</keyword>
<keyword evidence="2" id="KW-0812">Transmembrane</keyword>
<dbReference type="GO" id="GO:0045954">
    <property type="term" value="P:positive regulation of natural killer cell mediated cytotoxicity"/>
    <property type="evidence" value="ECO:0007669"/>
    <property type="project" value="TreeGrafter"/>
</dbReference>
<dbReference type="SMART" id="SM00034">
    <property type="entry name" value="CLECT"/>
    <property type="match status" value="1"/>
</dbReference>
<sequence>MDCIFVTCSWTFLLPAVFSFVKMNEEPITFPTLNKNSAAKPTRKKDIKNKCSSNELPVITKEAKHHKHKKHKTTADNITSKRDSSHLPWRLISSVLHVKFLLLMAGTIVAVLTANSSPKTTFPTIQQEGPHCQPCPKDWVWFRCSCYYFFKEKLTWSKSQHTCSSLNTSLVKINREEMKSFFWAGIYYKKIKSQWYWENNSVLPWDTAKDPTLDFIHLRPELQQACLSYRSKELYIAEHCGIPQNYICKNHFISPMKS</sequence>
<feature type="chain" id="PRO_5043735827" evidence="8">
    <location>
        <begin position="20"/>
        <end position="258"/>
    </location>
</feature>
<dbReference type="InterPro" id="IPR001304">
    <property type="entry name" value="C-type_lectin-like"/>
</dbReference>
<evidence type="ECO:0000313" key="10">
    <source>
        <dbReference type="Proteomes" id="UP000694906"/>
    </source>
</evidence>
<dbReference type="CDD" id="cd03593">
    <property type="entry name" value="CLECT_NK_receptors_like"/>
    <property type="match status" value="1"/>
</dbReference>
<evidence type="ECO:0000256" key="4">
    <source>
        <dbReference type="ARBA" id="ARBA00022968"/>
    </source>
</evidence>
<dbReference type="Proteomes" id="UP000694906">
    <property type="component" value="Unplaced"/>
</dbReference>
<proteinExistence type="predicted"/>
<evidence type="ECO:0000256" key="6">
    <source>
        <dbReference type="ARBA" id="ARBA00023136"/>
    </source>
</evidence>
<keyword evidence="10" id="KW-1185">Reference proteome</keyword>
<accession>A0AAX6RVY1</accession>
<gene>
    <name evidence="11" type="primary">LOC101715335</name>
</gene>
<dbReference type="PROSITE" id="PS50041">
    <property type="entry name" value="C_TYPE_LECTIN_2"/>
    <property type="match status" value="1"/>
</dbReference>
<reference evidence="11" key="1">
    <citation type="submission" date="2025-08" db="UniProtKB">
        <authorList>
            <consortium name="RefSeq"/>
        </authorList>
    </citation>
    <scope>IDENTIFICATION</scope>
</reference>
<comment type="subcellular location">
    <subcellularLocation>
        <location evidence="1">Cell membrane</location>
        <topology evidence="1">Single-pass type II membrane protein</topology>
    </subcellularLocation>
</comment>
<keyword evidence="7" id="KW-0325">Glycoprotein</keyword>
<evidence type="ECO:0000256" key="1">
    <source>
        <dbReference type="ARBA" id="ARBA00004401"/>
    </source>
</evidence>
<dbReference type="InterPro" id="IPR033992">
    <property type="entry name" value="NKR-like_CTLD"/>
</dbReference>
<dbReference type="PANTHER" id="PTHR22800">
    <property type="entry name" value="C-TYPE LECTIN PROTEINS"/>
    <property type="match status" value="1"/>
</dbReference>
<dbReference type="InterPro" id="IPR050919">
    <property type="entry name" value="NKG2/CD94_NK_receptors"/>
</dbReference>
<dbReference type="PANTHER" id="PTHR22800:SF256">
    <property type="entry name" value="KILLER CELL LECTIN-LIKE RECEPTOR SUBFAMILY E MEMBER 1"/>
    <property type="match status" value="1"/>
</dbReference>
<keyword evidence="8" id="KW-0732">Signal</keyword>
<dbReference type="SUPFAM" id="SSF56436">
    <property type="entry name" value="C-type lectin-like"/>
    <property type="match status" value="1"/>
</dbReference>
<dbReference type="InterPro" id="IPR016187">
    <property type="entry name" value="CTDL_fold"/>
</dbReference>
<evidence type="ECO:0000256" key="3">
    <source>
        <dbReference type="ARBA" id="ARBA00022734"/>
    </source>
</evidence>
<evidence type="ECO:0000259" key="9">
    <source>
        <dbReference type="PROSITE" id="PS50041"/>
    </source>
</evidence>
<keyword evidence="6" id="KW-0472">Membrane</keyword>
<evidence type="ECO:0000256" key="5">
    <source>
        <dbReference type="ARBA" id="ARBA00022989"/>
    </source>
</evidence>
<evidence type="ECO:0000256" key="2">
    <source>
        <dbReference type="ARBA" id="ARBA00022692"/>
    </source>
</evidence>
<dbReference type="GO" id="GO:0005886">
    <property type="term" value="C:plasma membrane"/>
    <property type="evidence" value="ECO:0007669"/>
    <property type="project" value="UniProtKB-SubCell"/>
</dbReference>
<organism evidence="10 11">
    <name type="scientific">Heterocephalus glaber</name>
    <name type="common">Naked mole rat</name>
    <dbReference type="NCBI Taxonomy" id="10181"/>
    <lineage>
        <taxon>Eukaryota</taxon>
        <taxon>Metazoa</taxon>
        <taxon>Chordata</taxon>
        <taxon>Craniata</taxon>
        <taxon>Vertebrata</taxon>
        <taxon>Euteleostomi</taxon>
        <taxon>Mammalia</taxon>
        <taxon>Eutheria</taxon>
        <taxon>Euarchontoglires</taxon>
        <taxon>Glires</taxon>
        <taxon>Rodentia</taxon>
        <taxon>Hystricomorpha</taxon>
        <taxon>Bathyergidae</taxon>
        <taxon>Heterocephalus</taxon>
    </lineage>
</organism>
<dbReference type="GO" id="GO:0030246">
    <property type="term" value="F:carbohydrate binding"/>
    <property type="evidence" value="ECO:0007669"/>
    <property type="project" value="UniProtKB-KW"/>
</dbReference>
<dbReference type="Pfam" id="PF00059">
    <property type="entry name" value="Lectin_C"/>
    <property type="match status" value="1"/>
</dbReference>
<protein>
    <submittedName>
        <fullName evidence="11">Natural killer cells antigen CD94-like</fullName>
    </submittedName>
</protein>
<dbReference type="GO" id="GO:0002223">
    <property type="term" value="P:stimulatory C-type lectin receptor signaling pathway"/>
    <property type="evidence" value="ECO:0007669"/>
    <property type="project" value="TreeGrafter"/>
</dbReference>
<dbReference type="RefSeq" id="XP_021100304.1">
    <property type="nucleotide sequence ID" value="XM_021244645.1"/>
</dbReference>
<evidence type="ECO:0000256" key="8">
    <source>
        <dbReference type="SAM" id="SignalP"/>
    </source>
</evidence>
<dbReference type="AlphaFoldDB" id="A0AAX6RVY1"/>
<dbReference type="GeneID" id="101715335"/>